<dbReference type="Proteomes" id="UP000786693">
    <property type="component" value="Unassembled WGS sequence"/>
</dbReference>
<organism evidence="4 5">
    <name type="scientific">Jannaschia pagri</name>
    <dbReference type="NCBI Taxonomy" id="2829797"/>
    <lineage>
        <taxon>Bacteria</taxon>
        <taxon>Pseudomonadati</taxon>
        <taxon>Pseudomonadota</taxon>
        <taxon>Alphaproteobacteria</taxon>
        <taxon>Rhodobacterales</taxon>
        <taxon>Roseobacteraceae</taxon>
        <taxon>Jannaschia</taxon>
    </lineage>
</organism>
<keyword evidence="5" id="KW-1185">Reference proteome</keyword>
<feature type="region of interest" description="Disordered" evidence="3">
    <location>
        <begin position="783"/>
        <end position="806"/>
    </location>
</feature>
<evidence type="ECO:0008006" key="6">
    <source>
        <dbReference type="Google" id="ProtNLM"/>
    </source>
</evidence>
<feature type="region of interest" description="Disordered" evidence="3">
    <location>
        <begin position="644"/>
        <end position="687"/>
    </location>
</feature>
<evidence type="ECO:0000313" key="5">
    <source>
        <dbReference type="Proteomes" id="UP000786693"/>
    </source>
</evidence>
<dbReference type="Gene3D" id="2.160.20.160">
    <property type="match status" value="1"/>
</dbReference>
<evidence type="ECO:0000256" key="2">
    <source>
        <dbReference type="ARBA" id="ARBA00022525"/>
    </source>
</evidence>
<feature type="compositionally biased region" description="Low complexity" evidence="3">
    <location>
        <begin position="648"/>
        <end position="661"/>
    </location>
</feature>
<dbReference type="InterPro" id="IPR001343">
    <property type="entry name" value="Hemolysn_Ca-bd"/>
</dbReference>
<dbReference type="SUPFAM" id="SSF51120">
    <property type="entry name" value="beta-Roll"/>
    <property type="match status" value="6"/>
</dbReference>
<feature type="compositionally biased region" description="Basic and acidic residues" evidence="3">
    <location>
        <begin position="670"/>
        <end position="684"/>
    </location>
</feature>
<gene>
    <name evidence="4" type="ORF">JANAI62_37230</name>
</gene>
<dbReference type="InterPro" id="IPR050557">
    <property type="entry name" value="RTX_toxin/Mannuronan_C5-epim"/>
</dbReference>
<dbReference type="PROSITE" id="PS00330">
    <property type="entry name" value="HEMOLYSIN_CALCIUM"/>
    <property type="match status" value="6"/>
</dbReference>
<dbReference type="Gene3D" id="2.150.10.10">
    <property type="entry name" value="Serralysin-like metalloprotease, C-terminal"/>
    <property type="match status" value="7"/>
</dbReference>
<dbReference type="PRINTS" id="PR00313">
    <property type="entry name" value="CABNDNGRPT"/>
</dbReference>
<dbReference type="PANTHER" id="PTHR38340:SF1">
    <property type="entry name" value="S-LAYER PROTEIN"/>
    <property type="match status" value="1"/>
</dbReference>
<evidence type="ECO:0000256" key="1">
    <source>
        <dbReference type="ARBA" id="ARBA00004613"/>
    </source>
</evidence>
<reference evidence="4 5" key="1">
    <citation type="submission" date="2021-05" db="EMBL/GenBank/DDBJ databases">
        <title>Bacteria Genome sequencing.</title>
        <authorList>
            <person name="Takabe Y."/>
            <person name="Nakajima Y."/>
            <person name="Suzuki S."/>
            <person name="Shiozaki T."/>
        </authorList>
    </citation>
    <scope>NUCLEOTIDE SEQUENCE [LARGE SCALE GENOMIC DNA]</scope>
    <source>
        <strain evidence="4 5">AI_62</strain>
    </source>
</reference>
<protein>
    <recommendedName>
        <fullName evidence="6">Ca2+-binding protein, RTX toxin-related</fullName>
    </recommendedName>
</protein>
<evidence type="ECO:0000256" key="3">
    <source>
        <dbReference type="SAM" id="MobiDB-lite"/>
    </source>
</evidence>
<dbReference type="Pfam" id="PF00353">
    <property type="entry name" value="HemolysinCabind"/>
    <property type="match status" value="12"/>
</dbReference>
<dbReference type="PANTHER" id="PTHR38340">
    <property type="entry name" value="S-LAYER PROTEIN"/>
    <property type="match status" value="1"/>
</dbReference>
<dbReference type="EMBL" id="BPFH01000011">
    <property type="protein sequence ID" value="GIT97100.1"/>
    <property type="molecule type" value="Genomic_DNA"/>
</dbReference>
<evidence type="ECO:0000313" key="4">
    <source>
        <dbReference type="EMBL" id="GIT97100.1"/>
    </source>
</evidence>
<sequence length="1356" mass="138063">MPLTPESWLGQFTVNNTTFGPGGSLQEEPVVIQLTTGNIVVFWADNSDAVGGTGNGFDIIGQIYDPLGNEIGNEFIANGFDSDDEREFDAAALEDGRFVVVYTDDDGSPTSNRIRASEWTTNADGTIGTRDSLTIAFTPTAGDVVSKPSVASQSDGSYVVAYQFTDDSAADGSDTEVQAVRVAADATVGSPVTALAGSASSDITDIAALSNGNYVVVHEDRDSVRADDALVFRILDGTTGIGGSGAAFVTDTASNGESDVDASVIGLTGGGFVIAWQNVDSNDTDIKFQRYDNDGVAQGAVTLVDSDGTTDNNNEPHLIALADGGFVVAYDDDEDGTFAMQRFNAAGVSVGATVTRAPGGETQMGGIGLADGRFITTFKTTADIEAEIFDVRDNVNAPVYAPNDFQIGTLGDDTFSASSDRVFGHDGNDTITDGSGPNQVFGGAGNDSIGISAVSANESRDGGDDIDWLFGSGMANGTIYDLLNEEVRFSTNTEAVTNFENVRGSSANEEFIGDDGSNEISGEGGNDTIKGGFGFDSLNGGDGNDLFFNATSEGFDSIDGGIGDDTLNIEDTYVINLQFDLEAAIWGVRDFPNRTLLRVENIDSAAGNDLITGVASDIGVTFTFLGKGGNDTITGGANVEVIDGGDGNDSLDGGAGADSLDGGAGNDTLRSGEEPDAADRLRGGDDDDVLEKQSFTQAGVIGTFDGGAGTDLFFFSSSGSIDPTSSQVVDLGAERILFNGSNRDIVTNIENVRVAGAAGIQGDDGDNELSAVGHFANVIRGGGGDDTLEGGAGGDTLDGEDGSDTASYERSGARVVINLEANFEAGGDAAGDTLISIENLRGSAFSDILRGDDAANVIEGGADGDVIDGQDGSDTASYEHSDARVLVNLAAGFVSGGHATGDTLTSIENLRGSALDDVLRGDNTANVIEGGASADVIDGQGGSDTASYEHSDARVVINLGANFEAGGHAAGDTLTSIENLRGSAFGDVLRGDGTNNEIEGGAGADVIDGQGGTNLASYAHSDARVVINLGQGFFSGGDALGDTLLNIQNLRGSAFDDVIRGDDAANLVEGGDGNDELDGLVENDTLRGNDGDDTLIGGAGEDRLEGGDGVDSLSGGTFADRLDGGLGDDMIDGGSNFDTVLYVGLDAGVVVNLDAGTATGGGGTDTLVRVEHAFGSGFDDEITGTEIHGNRLEGSLGNDTLFGLAGNDVLIGGGNNDSLLGGANNDRLLGGSGTDFLDGGSGRDLYFGGSGADVFHFAAISEMGIGQFGRDEVRDFSRADGDKIDVSNIDADLSAGGDQAFSVVTTFSGAAAEMALVETTKAGVAVTIASLDVNGDAVTDAQIYVVGTVAQSDFIL</sequence>
<comment type="subcellular location">
    <subcellularLocation>
        <location evidence="1">Secreted</location>
    </subcellularLocation>
</comment>
<dbReference type="InterPro" id="IPR018511">
    <property type="entry name" value="Hemolysin-typ_Ca-bd_CS"/>
</dbReference>
<dbReference type="RefSeq" id="WP_220750579.1">
    <property type="nucleotide sequence ID" value="NZ_BPFH01000011.1"/>
</dbReference>
<proteinExistence type="predicted"/>
<accession>A0ABQ4NRQ9</accession>
<name>A0ABQ4NRQ9_9RHOB</name>
<keyword evidence="2" id="KW-0964">Secreted</keyword>
<dbReference type="InterPro" id="IPR011049">
    <property type="entry name" value="Serralysin-like_metalloprot_C"/>
</dbReference>
<comment type="caution">
    <text evidence="4">The sequence shown here is derived from an EMBL/GenBank/DDBJ whole genome shotgun (WGS) entry which is preliminary data.</text>
</comment>
<feature type="compositionally biased region" description="Gly residues" evidence="3">
    <location>
        <begin position="783"/>
        <end position="796"/>
    </location>
</feature>